<keyword evidence="6" id="KW-0539">Nucleus</keyword>
<dbReference type="GO" id="GO:0046982">
    <property type="term" value="F:protein heterodimerization activity"/>
    <property type="evidence" value="ECO:0007669"/>
    <property type="project" value="InterPro"/>
</dbReference>
<dbReference type="InterPro" id="IPR003228">
    <property type="entry name" value="TFIID_TAF12_dom"/>
</dbReference>
<dbReference type="GO" id="GO:0051123">
    <property type="term" value="P:RNA polymerase II preinitiation complex assembly"/>
    <property type="evidence" value="ECO:0007669"/>
    <property type="project" value="TreeGrafter"/>
</dbReference>
<dbReference type="GO" id="GO:0003677">
    <property type="term" value="F:DNA binding"/>
    <property type="evidence" value="ECO:0007669"/>
    <property type="project" value="TreeGrafter"/>
</dbReference>
<protein>
    <recommendedName>
        <fullName evidence="3">Transcription initiation factor TFIID subunit 12</fullName>
    </recommendedName>
</protein>
<evidence type="ECO:0000256" key="5">
    <source>
        <dbReference type="ARBA" id="ARBA00023163"/>
    </source>
</evidence>
<dbReference type="CDD" id="cd07981">
    <property type="entry name" value="HFD_TAF12"/>
    <property type="match status" value="1"/>
</dbReference>
<dbReference type="AlphaFoldDB" id="A0AAN7SB50"/>
<dbReference type="Gene3D" id="1.10.20.10">
    <property type="entry name" value="Histone, subunit A"/>
    <property type="match status" value="1"/>
</dbReference>
<dbReference type="InterPro" id="IPR037794">
    <property type="entry name" value="TAF12"/>
</dbReference>
<evidence type="ECO:0000256" key="3">
    <source>
        <dbReference type="ARBA" id="ARBA00017484"/>
    </source>
</evidence>
<evidence type="ECO:0000313" key="9">
    <source>
        <dbReference type="Proteomes" id="UP001353858"/>
    </source>
</evidence>
<gene>
    <name evidence="8" type="ORF">RN001_015953</name>
</gene>
<sequence>MSIPNLTNNIIQPQSIVLNQVPLSHAIMTNVTATNGIPIATALAHTPSNVDQMNEMKTGIVVEGIPIVGVPNIPVQAARNVQPSTNLVENVSQILTKPRLNDLVRDTDPTLILEEDIEEALLVYTDDFVTRILDGAAAIAKHRHVHTIEVKDVQQFLTRNYGIWAPGFGTDELRPYKRSLTAESHKQRLALIRKALKKY</sequence>
<keyword evidence="5" id="KW-0804">Transcription</keyword>
<dbReference type="PANTHER" id="PTHR12264">
    <property type="entry name" value="TRANSCRIPTION INITIATION FACTOR TFIID SUBUNIT 12"/>
    <property type="match status" value="1"/>
</dbReference>
<dbReference type="Proteomes" id="UP001353858">
    <property type="component" value="Unassembled WGS sequence"/>
</dbReference>
<dbReference type="EMBL" id="JARPUR010000008">
    <property type="protein sequence ID" value="KAK4871829.1"/>
    <property type="molecule type" value="Genomic_DNA"/>
</dbReference>
<feature type="domain" description="Transcription initiation factor TFIID subunit 12" evidence="7">
    <location>
        <begin position="96"/>
        <end position="162"/>
    </location>
</feature>
<reference evidence="9" key="1">
    <citation type="submission" date="2023-01" db="EMBL/GenBank/DDBJ databases">
        <title>Key to firefly adult light organ development and bioluminescence: homeobox transcription factors regulate luciferase expression and transportation to peroxisome.</title>
        <authorList>
            <person name="Fu X."/>
        </authorList>
    </citation>
    <scope>NUCLEOTIDE SEQUENCE [LARGE SCALE GENOMIC DNA]</scope>
</reference>
<dbReference type="GO" id="GO:0017025">
    <property type="term" value="F:TBP-class protein binding"/>
    <property type="evidence" value="ECO:0007669"/>
    <property type="project" value="TreeGrafter"/>
</dbReference>
<evidence type="ECO:0000256" key="1">
    <source>
        <dbReference type="ARBA" id="ARBA00004123"/>
    </source>
</evidence>
<comment type="similarity">
    <text evidence="2">Belongs to the TAF12 family.</text>
</comment>
<accession>A0AAN7SB50</accession>
<evidence type="ECO:0000256" key="2">
    <source>
        <dbReference type="ARBA" id="ARBA00007530"/>
    </source>
</evidence>
<organism evidence="8 9">
    <name type="scientific">Aquatica leii</name>
    <dbReference type="NCBI Taxonomy" id="1421715"/>
    <lineage>
        <taxon>Eukaryota</taxon>
        <taxon>Metazoa</taxon>
        <taxon>Ecdysozoa</taxon>
        <taxon>Arthropoda</taxon>
        <taxon>Hexapoda</taxon>
        <taxon>Insecta</taxon>
        <taxon>Pterygota</taxon>
        <taxon>Neoptera</taxon>
        <taxon>Endopterygota</taxon>
        <taxon>Coleoptera</taxon>
        <taxon>Polyphaga</taxon>
        <taxon>Elateriformia</taxon>
        <taxon>Elateroidea</taxon>
        <taxon>Lampyridae</taxon>
        <taxon>Luciolinae</taxon>
        <taxon>Aquatica</taxon>
    </lineage>
</organism>
<dbReference type="SUPFAM" id="SSF47113">
    <property type="entry name" value="Histone-fold"/>
    <property type="match status" value="1"/>
</dbReference>
<comment type="caution">
    <text evidence="8">The sequence shown here is derived from an EMBL/GenBank/DDBJ whole genome shotgun (WGS) entry which is preliminary data.</text>
</comment>
<evidence type="ECO:0000259" key="7">
    <source>
        <dbReference type="Pfam" id="PF03847"/>
    </source>
</evidence>
<comment type="subcellular location">
    <subcellularLocation>
        <location evidence="1">Nucleus</location>
    </subcellularLocation>
</comment>
<name>A0AAN7SB50_9COLE</name>
<evidence type="ECO:0000256" key="6">
    <source>
        <dbReference type="ARBA" id="ARBA00023242"/>
    </source>
</evidence>
<evidence type="ECO:0000256" key="4">
    <source>
        <dbReference type="ARBA" id="ARBA00023015"/>
    </source>
</evidence>
<dbReference type="Pfam" id="PF03847">
    <property type="entry name" value="TFIID_20kDa"/>
    <property type="match status" value="1"/>
</dbReference>
<dbReference type="GO" id="GO:0000124">
    <property type="term" value="C:SAGA complex"/>
    <property type="evidence" value="ECO:0007669"/>
    <property type="project" value="InterPro"/>
</dbReference>
<keyword evidence="4" id="KW-0805">Transcription regulation</keyword>
<evidence type="ECO:0000313" key="8">
    <source>
        <dbReference type="EMBL" id="KAK4871829.1"/>
    </source>
</evidence>
<keyword evidence="9" id="KW-1185">Reference proteome</keyword>
<dbReference type="InterPro" id="IPR009072">
    <property type="entry name" value="Histone-fold"/>
</dbReference>
<dbReference type="PANTHER" id="PTHR12264:SF21">
    <property type="entry name" value="TRANSCRIPTION INITIATION FACTOR TFIID SUBUNIT 12"/>
    <property type="match status" value="1"/>
</dbReference>
<dbReference type="GO" id="GO:0005669">
    <property type="term" value="C:transcription factor TFIID complex"/>
    <property type="evidence" value="ECO:0007669"/>
    <property type="project" value="InterPro"/>
</dbReference>
<proteinExistence type="inferred from homology"/>